<dbReference type="InParanoid" id="A0A067QPL9"/>
<sequence>MWDSTYPFVVVHFLQHATEELLNQWHLAELIFYSVAILISLWIT</sequence>
<name>A0A067QPL9_ZOONE</name>
<dbReference type="Proteomes" id="UP000027135">
    <property type="component" value="Unassembled WGS sequence"/>
</dbReference>
<accession>A0A067QPL9</accession>
<gene>
    <name evidence="2" type="ORF">L798_15483</name>
</gene>
<evidence type="ECO:0000313" key="3">
    <source>
        <dbReference type="Proteomes" id="UP000027135"/>
    </source>
</evidence>
<keyword evidence="3" id="KW-1185">Reference proteome</keyword>
<keyword evidence="1" id="KW-0472">Membrane</keyword>
<evidence type="ECO:0000313" key="2">
    <source>
        <dbReference type="EMBL" id="KDR10493.1"/>
    </source>
</evidence>
<organism evidence="2 3">
    <name type="scientific">Zootermopsis nevadensis</name>
    <name type="common">Dampwood termite</name>
    <dbReference type="NCBI Taxonomy" id="136037"/>
    <lineage>
        <taxon>Eukaryota</taxon>
        <taxon>Metazoa</taxon>
        <taxon>Ecdysozoa</taxon>
        <taxon>Arthropoda</taxon>
        <taxon>Hexapoda</taxon>
        <taxon>Insecta</taxon>
        <taxon>Pterygota</taxon>
        <taxon>Neoptera</taxon>
        <taxon>Polyneoptera</taxon>
        <taxon>Dictyoptera</taxon>
        <taxon>Blattodea</taxon>
        <taxon>Blattoidea</taxon>
        <taxon>Termitoidae</taxon>
        <taxon>Termopsidae</taxon>
        <taxon>Zootermopsis</taxon>
    </lineage>
</organism>
<dbReference type="AlphaFoldDB" id="A0A067QPL9"/>
<dbReference type="EMBL" id="KK853156">
    <property type="protein sequence ID" value="KDR10493.1"/>
    <property type="molecule type" value="Genomic_DNA"/>
</dbReference>
<feature type="transmembrane region" description="Helical" evidence="1">
    <location>
        <begin position="25"/>
        <end position="43"/>
    </location>
</feature>
<keyword evidence="1" id="KW-1133">Transmembrane helix</keyword>
<keyword evidence="1" id="KW-0812">Transmembrane</keyword>
<evidence type="ECO:0000256" key="1">
    <source>
        <dbReference type="SAM" id="Phobius"/>
    </source>
</evidence>
<proteinExistence type="predicted"/>
<reference evidence="2 3" key="1">
    <citation type="journal article" date="2014" name="Nat. Commun.">
        <title>Molecular traces of alternative social organization in a termite genome.</title>
        <authorList>
            <person name="Terrapon N."/>
            <person name="Li C."/>
            <person name="Robertson H.M."/>
            <person name="Ji L."/>
            <person name="Meng X."/>
            <person name="Booth W."/>
            <person name="Chen Z."/>
            <person name="Childers C.P."/>
            <person name="Glastad K.M."/>
            <person name="Gokhale K."/>
            <person name="Gowin J."/>
            <person name="Gronenberg W."/>
            <person name="Hermansen R.A."/>
            <person name="Hu H."/>
            <person name="Hunt B.G."/>
            <person name="Huylmans A.K."/>
            <person name="Khalil S.M."/>
            <person name="Mitchell R.D."/>
            <person name="Munoz-Torres M.C."/>
            <person name="Mustard J.A."/>
            <person name="Pan H."/>
            <person name="Reese J.T."/>
            <person name="Scharf M.E."/>
            <person name="Sun F."/>
            <person name="Vogel H."/>
            <person name="Xiao J."/>
            <person name="Yang W."/>
            <person name="Yang Z."/>
            <person name="Yang Z."/>
            <person name="Zhou J."/>
            <person name="Zhu J."/>
            <person name="Brent C.S."/>
            <person name="Elsik C.G."/>
            <person name="Goodisman M.A."/>
            <person name="Liberles D.A."/>
            <person name="Roe R.M."/>
            <person name="Vargo E.L."/>
            <person name="Vilcinskas A."/>
            <person name="Wang J."/>
            <person name="Bornberg-Bauer E."/>
            <person name="Korb J."/>
            <person name="Zhang G."/>
            <person name="Liebig J."/>
        </authorList>
    </citation>
    <scope>NUCLEOTIDE SEQUENCE [LARGE SCALE GENOMIC DNA]</scope>
    <source>
        <tissue evidence="2">Whole organism</tissue>
    </source>
</reference>
<protein>
    <submittedName>
        <fullName evidence="2">Uncharacterized protein</fullName>
    </submittedName>
</protein>